<dbReference type="SUPFAM" id="SSF51735">
    <property type="entry name" value="NAD(P)-binding Rossmann-fold domains"/>
    <property type="match status" value="1"/>
</dbReference>
<evidence type="ECO:0000256" key="2">
    <source>
        <dbReference type="ARBA" id="ARBA00023002"/>
    </source>
</evidence>
<dbReference type="OrthoDB" id="37659at2759"/>
<dbReference type="Gene3D" id="3.40.50.720">
    <property type="entry name" value="NAD(P)-binding Rossmann-like Domain"/>
    <property type="match status" value="1"/>
</dbReference>
<dbReference type="PRINTS" id="PR00081">
    <property type="entry name" value="GDHRDH"/>
</dbReference>
<name>H0EN34_GLAL7</name>
<dbReference type="PANTHER" id="PTHR44229:SF4">
    <property type="entry name" value="15-HYDROXYPROSTAGLANDIN DEHYDROGENASE [NAD(+)]"/>
    <property type="match status" value="1"/>
</dbReference>
<accession>H0EN34</accession>
<dbReference type="Proteomes" id="UP000005446">
    <property type="component" value="Unassembled WGS sequence"/>
</dbReference>
<dbReference type="GO" id="GO:0016616">
    <property type="term" value="F:oxidoreductase activity, acting on the CH-OH group of donors, NAD or NADP as acceptor"/>
    <property type="evidence" value="ECO:0007669"/>
    <property type="project" value="TreeGrafter"/>
</dbReference>
<dbReference type="InterPro" id="IPR002347">
    <property type="entry name" value="SDR_fam"/>
</dbReference>
<sequence length="250" mass="26990">MSKIGDFPLKDKIAVVTGGGSGINLCFAQLAVQKGAKVIIADLKLTPEAEKFINSEAASAIFTKCDVTRRADLENLIRVSEENYGDVPDVYIAGAGVFEPSWSNFWDDTEEDGYAALDVNVTHAIKLTRIAMRALLRKGKKGVILITASLAGMVATPLWLSRPDKMTQFGYDPAHTITPERVAADMYELVTDGQYGGGTCLENSAAGTRVLGTWNIEAPKSAGTKVPQSVKDVNYRSMIEIMGREKGAKL</sequence>
<comment type="caution">
    <text evidence="4">The sequence shown here is derived from an EMBL/GenBank/DDBJ whole genome shotgun (WGS) entry which is preliminary data.</text>
</comment>
<dbReference type="AlphaFoldDB" id="H0EN34"/>
<dbReference type="Pfam" id="PF00106">
    <property type="entry name" value="adh_short"/>
    <property type="match status" value="1"/>
</dbReference>
<dbReference type="PANTHER" id="PTHR44229">
    <property type="entry name" value="15-HYDROXYPROSTAGLANDIN DEHYDROGENASE [NAD(+)]"/>
    <property type="match status" value="1"/>
</dbReference>
<evidence type="ECO:0000256" key="3">
    <source>
        <dbReference type="SAM" id="Phobius"/>
    </source>
</evidence>
<evidence type="ECO:0000256" key="1">
    <source>
        <dbReference type="ARBA" id="ARBA00006484"/>
    </source>
</evidence>
<evidence type="ECO:0000313" key="5">
    <source>
        <dbReference type="Proteomes" id="UP000005446"/>
    </source>
</evidence>
<keyword evidence="3" id="KW-0472">Membrane</keyword>
<proteinExistence type="inferred from homology"/>
<keyword evidence="3" id="KW-1133">Transmembrane helix</keyword>
<comment type="similarity">
    <text evidence="1">Belongs to the short-chain dehydrogenases/reductases (SDR) family.</text>
</comment>
<dbReference type="HOGENOM" id="CLU_010194_13_2_1"/>
<protein>
    <submittedName>
        <fullName evidence="4">Putative Uncharacterized oxidoreductase</fullName>
    </submittedName>
</protein>
<dbReference type="InParanoid" id="H0EN34"/>
<keyword evidence="5" id="KW-1185">Reference proteome</keyword>
<dbReference type="InterPro" id="IPR036291">
    <property type="entry name" value="NAD(P)-bd_dom_sf"/>
</dbReference>
<dbReference type="EMBL" id="AGUE01000101">
    <property type="protein sequence ID" value="EHK99954.1"/>
    <property type="molecule type" value="Genomic_DNA"/>
</dbReference>
<gene>
    <name evidence="4" type="ORF">M7I_4036</name>
</gene>
<keyword evidence="2" id="KW-0560">Oxidoreductase</keyword>
<feature type="transmembrane region" description="Helical" evidence="3">
    <location>
        <begin position="142"/>
        <end position="160"/>
    </location>
</feature>
<evidence type="ECO:0000313" key="4">
    <source>
        <dbReference type="EMBL" id="EHK99954.1"/>
    </source>
</evidence>
<reference evidence="4 5" key="1">
    <citation type="journal article" date="2012" name="Eukaryot. Cell">
        <title>Genome sequence of the fungus Glarea lozoyensis: the first genome sequence of a species from the Helotiaceae family.</title>
        <authorList>
            <person name="Youssar L."/>
            <person name="Gruening B.A."/>
            <person name="Erxleben A."/>
            <person name="Guenther S."/>
            <person name="Huettel W."/>
        </authorList>
    </citation>
    <scope>NUCLEOTIDE SEQUENCE [LARGE SCALE GENOMIC DNA]</scope>
    <source>
        <strain evidence="5">ATCC 74030 / MF5533</strain>
    </source>
</reference>
<dbReference type="GO" id="GO:0005737">
    <property type="term" value="C:cytoplasm"/>
    <property type="evidence" value="ECO:0007669"/>
    <property type="project" value="TreeGrafter"/>
</dbReference>
<keyword evidence="3" id="KW-0812">Transmembrane</keyword>
<organism evidence="4 5">
    <name type="scientific">Glarea lozoyensis (strain ATCC 74030 / MF5533)</name>
    <dbReference type="NCBI Taxonomy" id="1104152"/>
    <lineage>
        <taxon>Eukaryota</taxon>
        <taxon>Fungi</taxon>
        <taxon>Dikarya</taxon>
        <taxon>Ascomycota</taxon>
        <taxon>Pezizomycotina</taxon>
        <taxon>Leotiomycetes</taxon>
        <taxon>Helotiales</taxon>
        <taxon>Helotiaceae</taxon>
        <taxon>Glarea</taxon>
    </lineage>
</organism>